<protein>
    <recommendedName>
        <fullName evidence="3">Ankyrin repeat protein</fullName>
    </recommendedName>
</protein>
<name>A0AAE0P462_9PEZI</name>
<dbReference type="SUPFAM" id="SSF48403">
    <property type="entry name" value="Ankyrin repeat"/>
    <property type="match status" value="1"/>
</dbReference>
<dbReference type="AlphaFoldDB" id="A0AAE0P462"/>
<dbReference type="Gene3D" id="1.25.40.20">
    <property type="entry name" value="Ankyrin repeat-containing domain"/>
    <property type="match status" value="1"/>
</dbReference>
<proteinExistence type="predicted"/>
<gene>
    <name evidence="1" type="ORF">B0H63DRAFT_443191</name>
</gene>
<organism evidence="1 2">
    <name type="scientific">Podospora didyma</name>
    <dbReference type="NCBI Taxonomy" id="330526"/>
    <lineage>
        <taxon>Eukaryota</taxon>
        <taxon>Fungi</taxon>
        <taxon>Dikarya</taxon>
        <taxon>Ascomycota</taxon>
        <taxon>Pezizomycotina</taxon>
        <taxon>Sordariomycetes</taxon>
        <taxon>Sordariomycetidae</taxon>
        <taxon>Sordariales</taxon>
        <taxon>Podosporaceae</taxon>
        <taxon>Podospora</taxon>
    </lineage>
</organism>
<reference evidence="1" key="2">
    <citation type="submission" date="2023-06" db="EMBL/GenBank/DDBJ databases">
        <authorList>
            <consortium name="Lawrence Berkeley National Laboratory"/>
            <person name="Haridas S."/>
            <person name="Hensen N."/>
            <person name="Bonometti L."/>
            <person name="Westerberg I."/>
            <person name="Brannstrom I.O."/>
            <person name="Guillou S."/>
            <person name="Cros-Aarteil S."/>
            <person name="Calhoun S."/>
            <person name="Kuo A."/>
            <person name="Mondo S."/>
            <person name="Pangilinan J."/>
            <person name="Riley R."/>
            <person name="LaButti K."/>
            <person name="Andreopoulos B."/>
            <person name="Lipzen A."/>
            <person name="Chen C."/>
            <person name="Yanf M."/>
            <person name="Daum C."/>
            <person name="Ng V."/>
            <person name="Clum A."/>
            <person name="Steindorff A."/>
            <person name="Ohm R."/>
            <person name="Martin F."/>
            <person name="Silar P."/>
            <person name="Natvig D."/>
            <person name="Lalanne C."/>
            <person name="Gautier V."/>
            <person name="Ament-velasquez S.L."/>
            <person name="Kruys A."/>
            <person name="Hutchinson M.I."/>
            <person name="Powell A.J."/>
            <person name="Barry K."/>
            <person name="Miller A.N."/>
            <person name="Grigoriev I.V."/>
            <person name="Debuchy R."/>
            <person name="Gladieux P."/>
            <person name="Thoren M.H."/>
            <person name="Johannesson H."/>
        </authorList>
    </citation>
    <scope>NUCLEOTIDE SEQUENCE</scope>
    <source>
        <strain evidence="1">CBS 232.78</strain>
    </source>
</reference>
<evidence type="ECO:0008006" key="3">
    <source>
        <dbReference type="Google" id="ProtNLM"/>
    </source>
</evidence>
<dbReference type="Proteomes" id="UP001285441">
    <property type="component" value="Unassembled WGS sequence"/>
</dbReference>
<comment type="caution">
    <text evidence="1">The sequence shown here is derived from an EMBL/GenBank/DDBJ whole genome shotgun (WGS) entry which is preliminary data.</text>
</comment>
<accession>A0AAE0P462</accession>
<dbReference type="EMBL" id="JAULSW010000001">
    <property type="protein sequence ID" value="KAK3392897.1"/>
    <property type="molecule type" value="Genomic_DNA"/>
</dbReference>
<reference evidence="1" key="1">
    <citation type="journal article" date="2023" name="Mol. Phylogenet. Evol.">
        <title>Genome-scale phylogeny and comparative genomics of the fungal order Sordariales.</title>
        <authorList>
            <person name="Hensen N."/>
            <person name="Bonometti L."/>
            <person name="Westerberg I."/>
            <person name="Brannstrom I.O."/>
            <person name="Guillou S."/>
            <person name="Cros-Aarteil S."/>
            <person name="Calhoun S."/>
            <person name="Haridas S."/>
            <person name="Kuo A."/>
            <person name="Mondo S."/>
            <person name="Pangilinan J."/>
            <person name="Riley R."/>
            <person name="LaButti K."/>
            <person name="Andreopoulos B."/>
            <person name="Lipzen A."/>
            <person name="Chen C."/>
            <person name="Yan M."/>
            <person name="Daum C."/>
            <person name="Ng V."/>
            <person name="Clum A."/>
            <person name="Steindorff A."/>
            <person name="Ohm R.A."/>
            <person name="Martin F."/>
            <person name="Silar P."/>
            <person name="Natvig D.O."/>
            <person name="Lalanne C."/>
            <person name="Gautier V."/>
            <person name="Ament-Velasquez S.L."/>
            <person name="Kruys A."/>
            <person name="Hutchinson M.I."/>
            <person name="Powell A.J."/>
            <person name="Barry K."/>
            <person name="Miller A.N."/>
            <person name="Grigoriev I.V."/>
            <person name="Debuchy R."/>
            <person name="Gladieux P."/>
            <person name="Hiltunen Thoren M."/>
            <person name="Johannesson H."/>
        </authorList>
    </citation>
    <scope>NUCLEOTIDE SEQUENCE</scope>
    <source>
        <strain evidence="1">CBS 232.78</strain>
    </source>
</reference>
<evidence type="ECO:0000313" key="1">
    <source>
        <dbReference type="EMBL" id="KAK3392897.1"/>
    </source>
</evidence>
<keyword evidence="2" id="KW-1185">Reference proteome</keyword>
<evidence type="ECO:0000313" key="2">
    <source>
        <dbReference type="Proteomes" id="UP001285441"/>
    </source>
</evidence>
<dbReference type="InterPro" id="IPR036770">
    <property type="entry name" value="Ankyrin_rpt-contain_sf"/>
</dbReference>
<sequence length="185" mass="21221">MASPALPREVLNFAIAYCSDLRNCDIFPRFQTILYHKEVQMHGPDAPGVSSIYWALYVYNVDVLRWACEVYKREKAWELLTGQNINLREFYRIKSCDINMSPVMMAVELGRLDMLKILIDHNANDEQDGKWNLLIVNMYKVPGLRKSWESCVYVPAALSPASSFMVQNRVTPAMVPMGCPHSTKQ</sequence>